<evidence type="ECO:0000313" key="3">
    <source>
        <dbReference type="Proteomes" id="UP000292974"/>
    </source>
</evidence>
<comment type="caution">
    <text evidence="2">The sequence shown here is derived from an EMBL/GenBank/DDBJ whole genome shotgun (WGS) entry which is preliminary data.</text>
</comment>
<dbReference type="Pfam" id="PF00583">
    <property type="entry name" value="Acetyltransf_1"/>
    <property type="match status" value="1"/>
</dbReference>
<proteinExistence type="predicted"/>
<dbReference type="NCBIfam" id="NF033083">
    <property type="entry name" value="AAC_3_I"/>
    <property type="match status" value="1"/>
</dbReference>
<dbReference type="SUPFAM" id="SSF55729">
    <property type="entry name" value="Acyl-CoA N-acyltransferases (Nat)"/>
    <property type="match status" value="1"/>
</dbReference>
<gene>
    <name evidence="2" type="primary">aac(3)-I</name>
    <name evidence="2" type="ORF">ELH90_37060</name>
</gene>
<dbReference type="EMBL" id="SIOP01000006">
    <property type="protein sequence ID" value="TAY41812.1"/>
    <property type="molecule type" value="Genomic_DNA"/>
</dbReference>
<organism evidence="2 3">
    <name type="scientific">Rhizobium leguminosarum</name>
    <dbReference type="NCBI Taxonomy" id="384"/>
    <lineage>
        <taxon>Bacteria</taxon>
        <taxon>Pseudomonadati</taxon>
        <taxon>Pseudomonadota</taxon>
        <taxon>Alphaproteobacteria</taxon>
        <taxon>Hyphomicrobiales</taxon>
        <taxon>Rhizobiaceae</taxon>
        <taxon>Rhizobium/Agrobacterium group</taxon>
        <taxon>Rhizobium</taxon>
    </lineage>
</organism>
<dbReference type="Gene3D" id="3.40.630.30">
    <property type="match status" value="1"/>
</dbReference>
<keyword evidence="2" id="KW-0808">Transferase</keyword>
<sequence>MKIEIKKIESNEHSLMEGMLDVFAEAFEDSESYSSKRPTPQYMVRLLKSESFVGLVAVQEGQVIGALAAYELMKFEQERSEFYIYDLAMLEKNRRAGVATKLIFALKPIAASRGAKVIFVQADYGDDPAIALYTKLGHREDVLHFDISTEHSDF</sequence>
<dbReference type="AlphaFoldDB" id="A0A7M3DIK5"/>
<evidence type="ECO:0000313" key="2">
    <source>
        <dbReference type="EMBL" id="TAY41812.1"/>
    </source>
</evidence>
<dbReference type="InterPro" id="IPR000182">
    <property type="entry name" value="GNAT_dom"/>
</dbReference>
<reference evidence="2 3" key="1">
    <citation type="submission" date="2019-02" db="EMBL/GenBank/DDBJ databases">
        <title>The genomic architecture of introgression among sibling species of bacteria.</title>
        <authorList>
            <person name="Cavassim M.I.A."/>
            <person name="Moeskjaer S."/>
            <person name="Moslemi C."/>
            <person name="Fields B."/>
            <person name="Bachmann A."/>
            <person name="Vilhjalmsson B."/>
            <person name="Schierup M.H."/>
            <person name="Young J.P.W."/>
            <person name="Andersen S.U."/>
        </authorList>
    </citation>
    <scope>NUCLEOTIDE SEQUENCE [LARGE SCALE GENOMIC DNA]</scope>
    <source>
        <strain evidence="2 3">SM135B</strain>
    </source>
</reference>
<dbReference type="RefSeq" id="WP_130719490.1">
    <property type="nucleotide sequence ID" value="NZ_SIOP01000006.1"/>
</dbReference>
<dbReference type="Proteomes" id="UP000292974">
    <property type="component" value="Unassembled WGS sequence"/>
</dbReference>
<feature type="domain" description="N-acetyltransferase" evidence="1">
    <location>
        <begin position="3"/>
        <end position="154"/>
    </location>
</feature>
<dbReference type="GO" id="GO:0016747">
    <property type="term" value="F:acyltransferase activity, transferring groups other than amino-acyl groups"/>
    <property type="evidence" value="ECO:0007669"/>
    <property type="project" value="InterPro"/>
</dbReference>
<evidence type="ECO:0000259" key="1">
    <source>
        <dbReference type="PROSITE" id="PS51186"/>
    </source>
</evidence>
<name>A0A7M3DIK5_RHILE</name>
<dbReference type="PROSITE" id="PS51186">
    <property type="entry name" value="GNAT"/>
    <property type="match status" value="1"/>
</dbReference>
<protein>
    <submittedName>
        <fullName evidence="2">AAC(3)-I family aminoglycoside N-acetyltransferase</fullName>
    </submittedName>
</protein>
<dbReference type="CDD" id="cd04301">
    <property type="entry name" value="NAT_SF"/>
    <property type="match status" value="1"/>
</dbReference>
<accession>A0A7M3DIK5</accession>
<dbReference type="InterPro" id="IPR016181">
    <property type="entry name" value="Acyl_CoA_acyltransferase"/>
</dbReference>